<feature type="region of interest" description="Disordered" evidence="1">
    <location>
        <begin position="113"/>
        <end position="150"/>
    </location>
</feature>
<evidence type="ECO:0000313" key="2">
    <source>
        <dbReference type="EMBL" id="CAF1055382.1"/>
    </source>
</evidence>
<feature type="compositionally biased region" description="Low complexity" evidence="1">
    <location>
        <begin position="132"/>
        <end position="147"/>
    </location>
</feature>
<dbReference type="EMBL" id="CAJOBA010008152">
    <property type="protein sequence ID" value="CAF3821640.1"/>
    <property type="molecule type" value="Genomic_DNA"/>
</dbReference>
<feature type="region of interest" description="Disordered" evidence="1">
    <location>
        <begin position="1"/>
        <end position="22"/>
    </location>
</feature>
<accession>A0A8S2DUH7</accession>
<sequence>MSSRNSQRQKTRNENYDKNRTNLYVNNDLNYSGNENYSNANEQTVISRSNDRVFTDLSNARPSSINGQYSTLDSRYQQYNSDPLRNQQNQFMQQQYNDYYSHQQFYHQPQADYTNQGRSNYLPQYADPSNRTQSVKLSTLTSSTQSSGRTMNHDLMNQAISDQHIARFTQQSSCPNTPNSASTPKRQSENEQYNKSNLNKRPKSTLSRQQLNNNNNIHQYSVPFSHLKRAVANDLSCFIIQYDSNISPKDLPSNVLASDLIHEHLIQQGVRINPFTVAVSTGKFELKLGVNNKEDYSALMLTDKWPTHVSNKRITVVKPKFVPECFTLVIRYVPNTFNVEQVKEEIKRSIKSADHFKQIIYSYERPTRDYRFTVADLREYKGPLQLGRMAVGNRLHPITTYKAANKMTYCTKCWGLGHLRDVCTILTQRCRVCLDNFGPNHQCSNVLKCANCQLEHHSLDPRCNVIRRYRTDLNKAVNMAIRDGKLHRREIPQQQPQQSTFRYTSNDFPAMNADKIKSNPWNLQNNNNDQHNIMNYLQQMNDDIKKNFKQINDKLNTQQQEMVTNIKNTHLNKIVVQSTLSTISKMLNKVIKPLINLLQDEQEKERVLIALDDHCNDVLKQQRRISDDFISIDTRKLVNQQYSTPIITTINNPNDNMNNDDDDSQLLDYHHHHCIIV</sequence>
<dbReference type="EMBL" id="CAJNOK010008139">
    <property type="protein sequence ID" value="CAF1055382.1"/>
    <property type="molecule type" value="Genomic_DNA"/>
</dbReference>
<organism evidence="2 4">
    <name type="scientific">Didymodactylos carnosus</name>
    <dbReference type="NCBI Taxonomy" id="1234261"/>
    <lineage>
        <taxon>Eukaryota</taxon>
        <taxon>Metazoa</taxon>
        <taxon>Spiralia</taxon>
        <taxon>Gnathifera</taxon>
        <taxon>Rotifera</taxon>
        <taxon>Eurotatoria</taxon>
        <taxon>Bdelloidea</taxon>
        <taxon>Philodinida</taxon>
        <taxon>Philodinidae</taxon>
        <taxon>Didymodactylos</taxon>
    </lineage>
</organism>
<dbReference type="AlphaFoldDB" id="A0A8S2DUH7"/>
<evidence type="ECO:0000313" key="3">
    <source>
        <dbReference type="EMBL" id="CAF3821640.1"/>
    </source>
</evidence>
<reference evidence="2" key="1">
    <citation type="submission" date="2021-02" db="EMBL/GenBank/DDBJ databases">
        <authorList>
            <person name="Nowell W R."/>
        </authorList>
    </citation>
    <scope>NUCLEOTIDE SEQUENCE</scope>
</reference>
<proteinExistence type="predicted"/>
<dbReference type="Proteomes" id="UP000682733">
    <property type="component" value="Unassembled WGS sequence"/>
</dbReference>
<feature type="compositionally biased region" description="Basic and acidic residues" evidence="1">
    <location>
        <begin position="11"/>
        <end position="20"/>
    </location>
</feature>
<gene>
    <name evidence="2" type="ORF">OVA965_LOCUS17148</name>
    <name evidence="3" type="ORF">TMI583_LOCUS17158</name>
</gene>
<protein>
    <submittedName>
        <fullName evidence="2">Uncharacterized protein</fullName>
    </submittedName>
</protein>
<feature type="region of interest" description="Disordered" evidence="1">
    <location>
        <begin position="170"/>
        <end position="205"/>
    </location>
</feature>
<feature type="compositionally biased region" description="Polar residues" evidence="1">
    <location>
        <begin position="170"/>
        <end position="197"/>
    </location>
</feature>
<dbReference type="Proteomes" id="UP000677228">
    <property type="component" value="Unassembled WGS sequence"/>
</dbReference>
<feature type="compositionally biased region" description="Polar residues" evidence="1">
    <location>
        <begin position="113"/>
        <end position="131"/>
    </location>
</feature>
<name>A0A8S2DUH7_9BILA</name>
<comment type="caution">
    <text evidence="2">The sequence shown here is derived from an EMBL/GenBank/DDBJ whole genome shotgun (WGS) entry which is preliminary data.</text>
</comment>
<evidence type="ECO:0000313" key="4">
    <source>
        <dbReference type="Proteomes" id="UP000677228"/>
    </source>
</evidence>
<evidence type="ECO:0000256" key="1">
    <source>
        <dbReference type="SAM" id="MobiDB-lite"/>
    </source>
</evidence>